<reference evidence="2" key="1">
    <citation type="journal article" date="2023" name="Front. Plant Sci.">
        <title>Chromosomal-level genome assembly of Melastoma candidum provides insights into trichome evolution.</title>
        <authorList>
            <person name="Zhong Y."/>
            <person name="Wu W."/>
            <person name="Sun C."/>
            <person name="Zou P."/>
            <person name="Liu Y."/>
            <person name="Dai S."/>
            <person name="Zhou R."/>
        </authorList>
    </citation>
    <scope>NUCLEOTIDE SEQUENCE [LARGE SCALE GENOMIC DNA]</scope>
</reference>
<protein>
    <submittedName>
        <fullName evidence="1">Uncharacterized protein</fullName>
    </submittedName>
</protein>
<dbReference type="EMBL" id="CM042882">
    <property type="protein sequence ID" value="KAI4381173.1"/>
    <property type="molecule type" value="Genomic_DNA"/>
</dbReference>
<comment type="caution">
    <text evidence="1">The sequence shown here is derived from an EMBL/GenBank/DDBJ whole genome shotgun (WGS) entry which is preliminary data.</text>
</comment>
<keyword evidence="2" id="KW-1185">Reference proteome</keyword>
<gene>
    <name evidence="1" type="ORF">MLD38_007276</name>
</gene>
<proteinExistence type="predicted"/>
<evidence type="ECO:0000313" key="1">
    <source>
        <dbReference type="EMBL" id="KAI4381173.1"/>
    </source>
</evidence>
<sequence>MRVPNTNSVIQQQHPQLIKPPSSASFCYEPTSVLDLRSPLSSSSDNPLPPPPPPPLPHPVAAPDDASTAPSHLDDPLLPGLDWDSIMNDIGFNDDQPNPVLVKSASVDSPDFRNPPPAPHSIYEQGHLVVPPDFEVYSAQGFPHPPLTSHHYTGAGGGGYGEADGGFSSGGFEVLEDLIRVSDCIDSNDVQRAQAILARLNQSLRSPLSGKPVHRAAFYFQEALNSLLLAPPLNRPNPARFSSWAEIVQNIRANKAFSGISPVAMFTHFTTNQALLESIDGLPTGWTGIFHVIDFDIGFGGQYASFLKEISERSEACNFPMPFVRVTAVVTEEYAVEARLIKENLTQYANEVKVRVSIDFVLVQTFEMTSFKAIKFMDGEAIAIHLSPTIFGRLGSSNNIVRFMNDVRRVSPMAVVFVDSEPWVGTQGVGAASFRTNFENCLEYYATLFESIDAAVGCGEDGNDWARKIEVCLMQPRIAAAVEWAGRRAVPPWREVFHGAGLRGVRMSQFADFQAEMLLGKVQVRGFHVAKRQGELVLCWRDRPLVATSAWRF</sequence>
<dbReference type="Proteomes" id="UP001057402">
    <property type="component" value="Chromosome 3"/>
</dbReference>
<accession>A0ACB9RRY4</accession>
<evidence type="ECO:0000313" key="2">
    <source>
        <dbReference type="Proteomes" id="UP001057402"/>
    </source>
</evidence>
<name>A0ACB9RRY4_9MYRT</name>
<organism evidence="1 2">
    <name type="scientific">Melastoma candidum</name>
    <dbReference type="NCBI Taxonomy" id="119954"/>
    <lineage>
        <taxon>Eukaryota</taxon>
        <taxon>Viridiplantae</taxon>
        <taxon>Streptophyta</taxon>
        <taxon>Embryophyta</taxon>
        <taxon>Tracheophyta</taxon>
        <taxon>Spermatophyta</taxon>
        <taxon>Magnoliopsida</taxon>
        <taxon>eudicotyledons</taxon>
        <taxon>Gunneridae</taxon>
        <taxon>Pentapetalae</taxon>
        <taxon>rosids</taxon>
        <taxon>malvids</taxon>
        <taxon>Myrtales</taxon>
        <taxon>Melastomataceae</taxon>
        <taxon>Melastomatoideae</taxon>
        <taxon>Melastomateae</taxon>
        <taxon>Melastoma</taxon>
    </lineage>
</organism>